<comment type="caution">
    <text evidence="4">The sequence shown here is derived from an EMBL/GenBank/DDBJ whole genome shotgun (WGS) entry which is preliminary data.</text>
</comment>
<dbReference type="Pfam" id="PF17919">
    <property type="entry name" value="RT_RNaseH_2"/>
    <property type="match status" value="1"/>
</dbReference>
<keyword evidence="4" id="KW-0808">Transferase</keyword>
<keyword evidence="4" id="KW-0695">RNA-directed DNA polymerase</keyword>
<sequence>MTQLLMKDTKFIFSDDCIQAFNVLKKKLTTSLVIVAPDWNLDFELMCDASDYVVGAVLGQRIDKKFQLIYYASKTMNDAQEHYTITKKELLVVVYAFDKFRSYLVMSKPVVYTNHSALKYLFSKQDTKPRLIRNRRKIHDLKHYIWDEPYLFKSCPDRIVRRCVFGKEIQEILEHCHKGPIRRHYRADITARKIFKSGFYWPTIFKDAAKHVRECDACQRAGNISSRNQIPLTNIIVSEVEAEALPTNDARVVVKFLRRLFSRFRVPKALISDRRTHFCNSLLEKTLKKYRVAYWLATAYH</sequence>
<dbReference type="InterPro" id="IPR041577">
    <property type="entry name" value="RT_RNaseH_2"/>
</dbReference>
<dbReference type="SUPFAM" id="SSF56672">
    <property type="entry name" value="DNA/RNA polymerases"/>
    <property type="match status" value="1"/>
</dbReference>
<dbReference type="InterPro" id="IPR043502">
    <property type="entry name" value="DNA/RNA_pol_sf"/>
</dbReference>
<dbReference type="Gene3D" id="1.10.340.70">
    <property type="match status" value="1"/>
</dbReference>
<dbReference type="CDD" id="cd09274">
    <property type="entry name" value="RNase_HI_RT_Ty3"/>
    <property type="match status" value="1"/>
</dbReference>
<dbReference type="InterPro" id="IPR041588">
    <property type="entry name" value="Integrase_H2C2"/>
</dbReference>
<evidence type="ECO:0000259" key="3">
    <source>
        <dbReference type="Pfam" id="PF17921"/>
    </source>
</evidence>
<dbReference type="Pfam" id="PF17921">
    <property type="entry name" value="Integrase_H2C2"/>
    <property type="match status" value="1"/>
</dbReference>
<dbReference type="Gene3D" id="3.30.420.10">
    <property type="entry name" value="Ribonuclease H-like superfamily/Ribonuclease H"/>
    <property type="match status" value="1"/>
</dbReference>
<reference evidence="4" key="1">
    <citation type="journal article" date="2022" name="Int. J. Mol. Sci.">
        <title>Draft Genome of Tanacetum Coccineum: Genomic Comparison of Closely Related Tanacetum-Family Plants.</title>
        <authorList>
            <person name="Yamashiro T."/>
            <person name="Shiraishi A."/>
            <person name="Nakayama K."/>
            <person name="Satake H."/>
        </authorList>
    </citation>
    <scope>NUCLEOTIDE SEQUENCE</scope>
</reference>
<accession>A0ABQ5HZD8</accession>
<dbReference type="InterPro" id="IPR050951">
    <property type="entry name" value="Retrovirus_Pol_polyprotein"/>
</dbReference>
<proteinExistence type="predicted"/>
<reference evidence="4" key="2">
    <citation type="submission" date="2022-01" db="EMBL/GenBank/DDBJ databases">
        <authorList>
            <person name="Yamashiro T."/>
            <person name="Shiraishi A."/>
            <person name="Satake H."/>
            <person name="Nakayama K."/>
        </authorList>
    </citation>
    <scope>NUCLEOTIDE SEQUENCE</scope>
</reference>
<evidence type="ECO:0000259" key="2">
    <source>
        <dbReference type="Pfam" id="PF17919"/>
    </source>
</evidence>
<evidence type="ECO:0000313" key="5">
    <source>
        <dbReference type="Proteomes" id="UP001151760"/>
    </source>
</evidence>
<feature type="domain" description="Integrase zinc-binding" evidence="3">
    <location>
        <begin position="167"/>
        <end position="221"/>
    </location>
</feature>
<organism evidence="4 5">
    <name type="scientific">Tanacetum coccineum</name>
    <dbReference type="NCBI Taxonomy" id="301880"/>
    <lineage>
        <taxon>Eukaryota</taxon>
        <taxon>Viridiplantae</taxon>
        <taxon>Streptophyta</taxon>
        <taxon>Embryophyta</taxon>
        <taxon>Tracheophyta</taxon>
        <taxon>Spermatophyta</taxon>
        <taxon>Magnoliopsida</taxon>
        <taxon>eudicotyledons</taxon>
        <taxon>Gunneridae</taxon>
        <taxon>Pentapetalae</taxon>
        <taxon>asterids</taxon>
        <taxon>campanulids</taxon>
        <taxon>Asterales</taxon>
        <taxon>Asteraceae</taxon>
        <taxon>Asteroideae</taxon>
        <taxon>Anthemideae</taxon>
        <taxon>Anthemidinae</taxon>
        <taxon>Tanacetum</taxon>
    </lineage>
</organism>
<feature type="domain" description="Reverse transcriptase/retrotransposon-derived protein RNase H-like" evidence="2">
    <location>
        <begin position="14"/>
        <end position="108"/>
    </location>
</feature>
<protein>
    <submittedName>
        <fullName evidence="4">Reverse transcriptase domain-containing protein</fullName>
    </submittedName>
</protein>
<dbReference type="PANTHER" id="PTHR37984">
    <property type="entry name" value="PROTEIN CBG26694"/>
    <property type="match status" value="1"/>
</dbReference>
<name>A0ABQ5HZD8_9ASTR</name>
<dbReference type="Proteomes" id="UP001151760">
    <property type="component" value="Unassembled WGS sequence"/>
</dbReference>
<dbReference type="PANTHER" id="PTHR37984:SF5">
    <property type="entry name" value="PROTEIN NYNRIN-LIKE"/>
    <property type="match status" value="1"/>
</dbReference>
<evidence type="ECO:0000256" key="1">
    <source>
        <dbReference type="ARBA" id="ARBA00023268"/>
    </source>
</evidence>
<keyword evidence="5" id="KW-1185">Reference proteome</keyword>
<dbReference type="InterPro" id="IPR012337">
    <property type="entry name" value="RNaseH-like_sf"/>
</dbReference>
<dbReference type="EMBL" id="BQNB010020117">
    <property type="protein sequence ID" value="GJT92528.1"/>
    <property type="molecule type" value="Genomic_DNA"/>
</dbReference>
<dbReference type="Gene3D" id="3.10.20.370">
    <property type="match status" value="1"/>
</dbReference>
<keyword evidence="4" id="KW-0548">Nucleotidyltransferase</keyword>
<dbReference type="GO" id="GO:0003964">
    <property type="term" value="F:RNA-directed DNA polymerase activity"/>
    <property type="evidence" value="ECO:0007669"/>
    <property type="project" value="UniProtKB-KW"/>
</dbReference>
<dbReference type="InterPro" id="IPR036397">
    <property type="entry name" value="RNaseH_sf"/>
</dbReference>
<keyword evidence="1" id="KW-0511">Multifunctional enzyme</keyword>
<gene>
    <name evidence="4" type="ORF">Tco_1081373</name>
</gene>
<evidence type="ECO:0000313" key="4">
    <source>
        <dbReference type="EMBL" id="GJT92528.1"/>
    </source>
</evidence>
<dbReference type="SUPFAM" id="SSF53098">
    <property type="entry name" value="Ribonuclease H-like"/>
    <property type="match status" value="1"/>
</dbReference>